<keyword evidence="3" id="KW-1185">Reference proteome</keyword>
<evidence type="ECO:0000313" key="2">
    <source>
        <dbReference type="EMBL" id="KAF2458187.1"/>
    </source>
</evidence>
<feature type="compositionally biased region" description="Basic residues" evidence="1">
    <location>
        <begin position="1"/>
        <end position="11"/>
    </location>
</feature>
<dbReference type="AlphaFoldDB" id="A0A6A6P315"/>
<dbReference type="Proteomes" id="UP000799766">
    <property type="component" value="Unassembled WGS sequence"/>
</dbReference>
<feature type="region of interest" description="Disordered" evidence="1">
    <location>
        <begin position="1"/>
        <end position="25"/>
    </location>
</feature>
<name>A0A6A6P315_9PEZI</name>
<dbReference type="EMBL" id="MU001678">
    <property type="protein sequence ID" value="KAF2458187.1"/>
    <property type="molecule type" value="Genomic_DNA"/>
</dbReference>
<evidence type="ECO:0000313" key="3">
    <source>
        <dbReference type="Proteomes" id="UP000799766"/>
    </source>
</evidence>
<feature type="region of interest" description="Disordered" evidence="1">
    <location>
        <begin position="39"/>
        <end position="132"/>
    </location>
</feature>
<reference evidence="2" key="1">
    <citation type="journal article" date="2020" name="Stud. Mycol.">
        <title>101 Dothideomycetes genomes: a test case for predicting lifestyles and emergence of pathogens.</title>
        <authorList>
            <person name="Haridas S."/>
            <person name="Albert R."/>
            <person name="Binder M."/>
            <person name="Bloem J."/>
            <person name="Labutti K."/>
            <person name="Salamov A."/>
            <person name="Andreopoulos B."/>
            <person name="Baker S."/>
            <person name="Barry K."/>
            <person name="Bills G."/>
            <person name="Bluhm B."/>
            <person name="Cannon C."/>
            <person name="Castanera R."/>
            <person name="Culley D."/>
            <person name="Daum C."/>
            <person name="Ezra D."/>
            <person name="Gonzalez J."/>
            <person name="Henrissat B."/>
            <person name="Kuo A."/>
            <person name="Liang C."/>
            <person name="Lipzen A."/>
            <person name="Lutzoni F."/>
            <person name="Magnuson J."/>
            <person name="Mondo S."/>
            <person name="Nolan M."/>
            <person name="Ohm R."/>
            <person name="Pangilinan J."/>
            <person name="Park H.-J."/>
            <person name="Ramirez L."/>
            <person name="Alfaro M."/>
            <person name="Sun H."/>
            <person name="Tritt A."/>
            <person name="Yoshinaga Y."/>
            <person name="Zwiers L.-H."/>
            <person name="Turgeon B."/>
            <person name="Goodwin S."/>
            <person name="Spatafora J."/>
            <person name="Crous P."/>
            <person name="Grigoriev I."/>
        </authorList>
    </citation>
    <scope>NUCLEOTIDE SEQUENCE</scope>
    <source>
        <strain evidence="2">ATCC 16933</strain>
    </source>
</reference>
<protein>
    <submittedName>
        <fullName evidence="2">Uncharacterized protein</fullName>
    </submittedName>
</protein>
<evidence type="ECO:0000256" key="1">
    <source>
        <dbReference type="SAM" id="MobiDB-lite"/>
    </source>
</evidence>
<organism evidence="2 3">
    <name type="scientific">Lineolata rhizophorae</name>
    <dbReference type="NCBI Taxonomy" id="578093"/>
    <lineage>
        <taxon>Eukaryota</taxon>
        <taxon>Fungi</taxon>
        <taxon>Dikarya</taxon>
        <taxon>Ascomycota</taxon>
        <taxon>Pezizomycotina</taxon>
        <taxon>Dothideomycetes</taxon>
        <taxon>Dothideomycetes incertae sedis</taxon>
        <taxon>Lineolatales</taxon>
        <taxon>Lineolataceae</taxon>
        <taxon>Lineolata</taxon>
    </lineage>
</organism>
<accession>A0A6A6P315</accession>
<gene>
    <name evidence="2" type="ORF">BDY21DRAFT_363111</name>
</gene>
<sequence length="159" mass="17340">MSKLRSKTRRWREKDPAWDDTGIWPEAPAAFDAPFLTRVLDPGDVPVGRRANQERRGAEDGSFGYARHGGRGSSSRQEGRERDEEASGAGRGGRSPEAVAAGAADRLHPRLATDGPEMALQPAEEKSWRPASAPEGIATWTKHEIELPGKRIPLHRASA</sequence>
<proteinExistence type="predicted"/>